<sequence>MPNRGRMNFNRLMIRSYNKRLPQNVPISTSNSLNIAGKASGKINNEKKN</sequence>
<evidence type="ECO:0000256" key="1">
    <source>
        <dbReference type="SAM" id="MobiDB-lite"/>
    </source>
</evidence>
<dbReference type="AlphaFoldDB" id="A0A382Q1Q2"/>
<evidence type="ECO:0000313" key="2">
    <source>
        <dbReference type="EMBL" id="SVC79523.1"/>
    </source>
</evidence>
<proteinExistence type="predicted"/>
<organism evidence="2">
    <name type="scientific">marine metagenome</name>
    <dbReference type="NCBI Taxonomy" id="408172"/>
    <lineage>
        <taxon>unclassified sequences</taxon>
        <taxon>metagenomes</taxon>
        <taxon>ecological metagenomes</taxon>
    </lineage>
</organism>
<dbReference type="EMBL" id="UINC01111363">
    <property type="protein sequence ID" value="SVC79523.1"/>
    <property type="molecule type" value="Genomic_DNA"/>
</dbReference>
<name>A0A382Q1Q2_9ZZZZ</name>
<protein>
    <submittedName>
        <fullName evidence="2">Uncharacterized protein</fullName>
    </submittedName>
</protein>
<feature type="region of interest" description="Disordered" evidence="1">
    <location>
        <begin position="28"/>
        <end position="49"/>
    </location>
</feature>
<accession>A0A382Q1Q2</accession>
<reference evidence="2" key="1">
    <citation type="submission" date="2018-05" db="EMBL/GenBank/DDBJ databases">
        <authorList>
            <person name="Lanie J.A."/>
            <person name="Ng W.-L."/>
            <person name="Kazmierczak K.M."/>
            <person name="Andrzejewski T.M."/>
            <person name="Davidsen T.M."/>
            <person name="Wayne K.J."/>
            <person name="Tettelin H."/>
            <person name="Glass J.I."/>
            <person name="Rusch D."/>
            <person name="Podicherti R."/>
            <person name="Tsui H.-C.T."/>
            <person name="Winkler M.E."/>
        </authorList>
    </citation>
    <scope>NUCLEOTIDE SEQUENCE</scope>
</reference>
<gene>
    <name evidence="2" type="ORF">METZ01_LOCUS332377</name>
</gene>